<gene>
    <name evidence="1" type="ORF">S01H4_24508</name>
</gene>
<accession>X1BYF7</accession>
<dbReference type="AlphaFoldDB" id="X1BYF7"/>
<sequence>MQLFFIFVVLDCLCIIGMVIGIGSDGAYSHHDETAVEKGKFSSQVNELQGETT</sequence>
<organism evidence="1">
    <name type="scientific">marine sediment metagenome</name>
    <dbReference type="NCBI Taxonomy" id="412755"/>
    <lineage>
        <taxon>unclassified sequences</taxon>
        <taxon>metagenomes</taxon>
        <taxon>ecological metagenomes</taxon>
    </lineage>
</organism>
<proteinExistence type="predicted"/>
<dbReference type="EMBL" id="BART01011521">
    <property type="protein sequence ID" value="GAG86157.1"/>
    <property type="molecule type" value="Genomic_DNA"/>
</dbReference>
<reference evidence="1" key="1">
    <citation type="journal article" date="2014" name="Front. Microbiol.">
        <title>High frequency of phylogenetically diverse reductive dehalogenase-homologous genes in deep subseafloor sedimentary metagenomes.</title>
        <authorList>
            <person name="Kawai M."/>
            <person name="Futagami T."/>
            <person name="Toyoda A."/>
            <person name="Takaki Y."/>
            <person name="Nishi S."/>
            <person name="Hori S."/>
            <person name="Arai W."/>
            <person name="Tsubouchi T."/>
            <person name="Morono Y."/>
            <person name="Uchiyama I."/>
            <person name="Ito T."/>
            <person name="Fujiyama A."/>
            <person name="Inagaki F."/>
            <person name="Takami H."/>
        </authorList>
    </citation>
    <scope>NUCLEOTIDE SEQUENCE</scope>
    <source>
        <strain evidence="1">Expedition CK06-06</strain>
    </source>
</reference>
<comment type="caution">
    <text evidence="1">The sequence shown here is derived from an EMBL/GenBank/DDBJ whole genome shotgun (WGS) entry which is preliminary data.</text>
</comment>
<name>X1BYF7_9ZZZZ</name>
<evidence type="ECO:0000313" key="1">
    <source>
        <dbReference type="EMBL" id="GAG86157.1"/>
    </source>
</evidence>
<protein>
    <submittedName>
        <fullName evidence="1">Uncharacterized protein</fullName>
    </submittedName>
</protein>